<proteinExistence type="predicted"/>
<feature type="signal peptide" evidence="2">
    <location>
        <begin position="1"/>
        <end position="19"/>
    </location>
</feature>
<sequence>MRKSLPSLVIAALCFAAGAQTSPVPSTTTTSQTAVPRLIRFSGQINVPTGTVAITFTLHKQQQDNVTLWTETQNIKLDASGRYSVLLGATKAEGIPSELFSSGEAQWLGIKVEGQAELPRVLLVSVPYAMKAAEAETLAGHSASDFVTSENLNTVVQQQIQQQATNGTNGTPVKKNAGAKTNVPTNNATNFTDTTTNQVVLVTQSGTGSGLVANVVSGNGISGSTTSATGIGAAGINTAASGVAVGLRGSTVSGDGIGIYGTSTGTSGAATGIKGITAAPNGYGVFAQNTAATGPGVGFRGTTASTSGIGLYATSTASTGNTIGMRTSVASASGTSAVFQNTASGKLFSGQSGAANTEVFSVDGIGTVTSASQFVSNIASGTAPLVVKSNTVVPNLNASYMQGYGPSDFAQLSSGGLQIFYQGIQANGTTTNSAGGTFQGGTDQVGVEAYGGPTSGATGILAIDARGGAGASGGPGVSGLGGSATTNTGGDGGRFSGGSGGSAANAVGGNGIYAAGAYSTATAAPGNGVEAIGGAGTSSIAPGHGVHANGGQGTGSNAQGGTGVQSYGGYVNGTSGIGGVGIAAYGGGASSGTGGDGLWATPGGGGFGIPYAARFFGQVSINSPASGNTLQMQVGDPGCGAGFLGFGIGPVSGGLFTMTSCNNYNLISNGTDLLFNVPSGGAMHFRQSNGDNMAITSSGYVTIAHSLFVGGNLSVTGSISAGTKDFVIDDPLDPKNKLLYHTSIESPDMKTLYDGVVKLDAKGEAWVQLPAYFEALNQDFRYMLTPLGRSAPNLYVAARVKNNRFKISGGKPNMEVSWLVTGIRHDAFARTNPAQTEVEKPLTERGKYIHPEAFGGSPEDAMNPQADAASGALAKAQAPKN</sequence>
<feature type="region of interest" description="Disordered" evidence="1">
    <location>
        <begin position="850"/>
        <end position="881"/>
    </location>
</feature>
<feature type="chain" id="PRO_5004191042" evidence="2">
    <location>
        <begin position="20"/>
        <end position="881"/>
    </location>
</feature>
<feature type="region of interest" description="Disordered" evidence="1">
    <location>
        <begin position="162"/>
        <end position="191"/>
    </location>
</feature>
<organism evidence="3 4">
    <name type="scientific">Koribacter versatilis (strain Ellin345)</name>
    <dbReference type="NCBI Taxonomy" id="204669"/>
    <lineage>
        <taxon>Bacteria</taxon>
        <taxon>Pseudomonadati</taxon>
        <taxon>Acidobacteriota</taxon>
        <taxon>Terriglobia</taxon>
        <taxon>Terriglobales</taxon>
        <taxon>Candidatus Korobacteraceae</taxon>
        <taxon>Candidatus Korobacter</taxon>
    </lineage>
</organism>
<dbReference type="eggNOG" id="COG5295">
    <property type="taxonomic scope" value="Bacteria"/>
</dbReference>
<dbReference type="AlphaFoldDB" id="Q1IIV2"/>
<evidence type="ECO:0000313" key="3">
    <source>
        <dbReference type="EMBL" id="ABF43198.1"/>
    </source>
</evidence>
<dbReference type="EnsemblBacteria" id="ABF43198">
    <property type="protein sequence ID" value="ABF43198"/>
    <property type="gene ID" value="Acid345_4198"/>
</dbReference>
<keyword evidence="2" id="KW-0732">Signal</keyword>
<reference evidence="3 4" key="1">
    <citation type="journal article" date="2009" name="Appl. Environ. Microbiol.">
        <title>Three genomes from the phylum Acidobacteria provide insight into the lifestyles of these microorganisms in soils.</title>
        <authorList>
            <person name="Ward N.L."/>
            <person name="Challacombe J.F."/>
            <person name="Janssen P.H."/>
            <person name="Henrissat B."/>
            <person name="Coutinho P.M."/>
            <person name="Wu M."/>
            <person name="Xie G."/>
            <person name="Haft D.H."/>
            <person name="Sait M."/>
            <person name="Badger J."/>
            <person name="Barabote R.D."/>
            <person name="Bradley B."/>
            <person name="Brettin T.S."/>
            <person name="Brinkac L.M."/>
            <person name="Bruce D."/>
            <person name="Creasy T."/>
            <person name="Daugherty S.C."/>
            <person name="Davidsen T.M."/>
            <person name="DeBoy R.T."/>
            <person name="Detter J.C."/>
            <person name="Dodson R.J."/>
            <person name="Durkin A.S."/>
            <person name="Ganapathy A."/>
            <person name="Gwinn-Giglio M."/>
            <person name="Han C.S."/>
            <person name="Khouri H."/>
            <person name="Kiss H."/>
            <person name="Kothari S.P."/>
            <person name="Madupu R."/>
            <person name="Nelson K.E."/>
            <person name="Nelson W.C."/>
            <person name="Paulsen I."/>
            <person name="Penn K."/>
            <person name="Ren Q."/>
            <person name="Rosovitz M.J."/>
            <person name="Selengut J.D."/>
            <person name="Shrivastava S."/>
            <person name="Sullivan S.A."/>
            <person name="Tapia R."/>
            <person name="Thompson L.S."/>
            <person name="Watkins K.L."/>
            <person name="Yang Q."/>
            <person name="Yu C."/>
            <person name="Zafar N."/>
            <person name="Zhou L."/>
            <person name="Kuske C.R."/>
        </authorList>
    </citation>
    <scope>NUCLEOTIDE SEQUENCE [LARGE SCALE GENOMIC DNA]</scope>
    <source>
        <strain evidence="3 4">Ellin345</strain>
    </source>
</reference>
<dbReference type="EMBL" id="CP000360">
    <property type="protein sequence ID" value="ABF43198.1"/>
    <property type="molecule type" value="Genomic_DNA"/>
</dbReference>
<feature type="compositionally biased region" description="Gly residues" evidence="1">
    <location>
        <begin position="472"/>
        <end position="482"/>
    </location>
</feature>
<evidence type="ECO:0000256" key="2">
    <source>
        <dbReference type="SAM" id="SignalP"/>
    </source>
</evidence>
<protein>
    <submittedName>
        <fullName evidence="3">Uncharacterized protein</fullName>
    </submittedName>
</protein>
<name>Q1IIV2_KORVE</name>
<accession>Q1IIV2</accession>
<dbReference type="KEGG" id="aba:Acid345_4198"/>
<dbReference type="Proteomes" id="UP000002432">
    <property type="component" value="Chromosome"/>
</dbReference>
<evidence type="ECO:0000256" key="1">
    <source>
        <dbReference type="SAM" id="MobiDB-lite"/>
    </source>
</evidence>
<feature type="region of interest" description="Disordered" evidence="1">
    <location>
        <begin position="472"/>
        <end position="493"/>
    </location>
</feature>
<gene>
    <name evidence="3" type="ordered locus">Acid345_4198</name>
</gene>
<keyword evidence="4" id="KW-1185">Reference proteome</keyword>
<dbReference type="STRING" id="204669.Acid345_4198"/>
<dbReference type="HOGENOM" id="CLU_366304_0_0_0"/>
<dbReference type="RefSeq" id="WP_011524997.1">
    <property type="nucleotide sequence ID" value="NC_008009.1"/>
</dbReference>
<evidence type="ECO:0000313" key="4">
    <source>
        <dbReference type="Proteomes" id="UP000002432"/>
    </source>
</evidence>